<feature type="non-terminal residue" evidence="10">
    <location>
        <position position="78"/>
    </location>
</feature>
<comment type="catalytic activity">
    <reaction evidence="8">
        <text>dTTP + alpha-D-glucose 1-phosphate + H(+) = dTDP-alpha-D-glucose + diphosphate</text>
        <dbReference type="Rhea" id="RHEA:15225"/>
        <dbReference type="ChEBI" id="CHEBI:15378"/>
        <dbReference type="ChEBI" id="CHEBI:33019"/>
        <dbReference type="ChEBI" id="CHEBI:37568"/>
        <dbReference type="ChEBI" id="CHEBI:57477"/>
        <dbReference type="ChEBI" id="CHEBI:58601"/>
        <dbReference type="EC" id="2.7.7.24"/>
    </reaction>
</comment>
<evidence type="ECO:0000256" key="1">
    <source>
        <dbReference type="ARBA" id="ARBA00001946"/>
    </source>
</evidence>
<gene>
    <name evidence="10" type="ORF">METZ01_LOCUS357692</name>
</gene>
<feature type="domain" description="Nucleotidyl transferase" evidence="9">
    <location>
        <begin position="1"/>
        <end position="77"/>
    </location>
</feature>
<evidence type="ECO:0000313" key="10">
    <source>
        <dbReference type="EMBL" id="SVD04838.1"/>
    </source>
</evidence>
<proteinExistence type="inferred from homology"/>
<dbReference type="InterPro" id="IPR005835">
    <property type="entry name" value="NTP_transferase_dom"/>
</dbReference>
<organism evidence="10">
    <name type="scientific">marine metagenome</name>
    <dbReference type="NCBI Taxonomy" id="408172"/>
    <lineage>
        <taxon>unclassified sequences</taxon>
        <taxon>metagenomes</taxon>
        <taxon>ecological metagenomes</taxon>
    </lineage>
</organism>
<dbReference type="EC" id="2.7.7.24" evidence="3"/>
<keyword evidence="6" id="KW-0479">Metal-binding</keyword>
<dbReference type="PANTHER" id="PTHR43532:SF1">
    <property type="entry name" value="GLUCOSE-1-PHOSPHATE THYMIDYLYLTRANSFERASE 1"/>
    <property type="match status" value="1"/>
</dbReference>
<dbReference type="Gene3D" id="3.90.550.10">
    <property type="entry name" value="Spore Coat Polysaccharide Biosynthesis Protein SpsA, Chain A"/>
    <property type="match status" value="1"/>
</dbReference>
<evidence type="ECO:0000256" key="6">
    <source>
        <dbReference type="ARBA" id="ARBA00022723"/>
    </source>
</evidence>
<evidence type="ECO:0000256" key="8">
    <source>
        <dbReference type="ARBA" id="ARBA00049336"/>
    </source>
</evidence>
<accession>A0A382S6P7</accession>
<dbReference type="InterPro" id="IPR029044">
    <property type="entry name" value="Nucleotide-diphossugar_trans"/>
</dbReference>
<dbReference type="EMBL" id="UINC01126387">
    <property type="protein sequence ID" value="SVD04838.1"/>
    <property type="molecule type" value="Genomic_DNA"/>
</dbReference>
<reference evidence="10" key="1">
    <citation type="submission" date="2018-05" db="EMBL/GenBank/DDBJ databases">
        <authorList>
            <person name="Lanie J.A."/>
            <person name="Ng W.-L."/>
            <person name="Kazmierczak K.M."/>
            <person name="Andrzejewski T.M."/>
            <person name="Davidsen T.M."/>
            <person name="Wayne K.J."/>
            <person name="Tettelin H."/>
            <person name="Glass J.I."/>
            <person name="Rusch D."/>
            <person name="Podicherti R."/>
            <person name="Tsui H.-C.T."/>
            <person name="Winkler M.E."/>
        </authorList>
    </citation>
    <scope>NUCLEOTIDE SEQUENCE</scope>
</reference>
<keyword evidence="5" id="KW-0548">Nucleotidyltransferase</keyword>
<dbReference type="Pfam" id="PF00483">
    <property type="entry name" value="NTP_transferase"/>
    <property type="match status" value="1"/>
</dbReference>
<dbReference type="SUPFAM" id="SSF53448">
    <property type="entry name" value="Nucleotide-diphospho-sugar transferases"/>
    <property type="match status" value="1"/>
</dbReference>
<evidence type="ECO:0000256" key="4">
    <source>
        <dbReference type="ARBA" id="ARBA00022679"/>
    </source>
</evidence>
<dbReference type="AlphaFoldDB" id="A0A382S6P7"/>
<keyword evidence="4" id="KW-0808">Transferase</keyword>
<protein>
    <recommendedName>
        <fullName evidence="3">glucose-1-phosphate thymidylyltransferase</fullName>
        <ecNumber evidence="3">2.7.7.24</ecNumber>
    </recommendedName>
</protein>
<evidence type="ECO:0000259" key="9">
    <source>
        <dbReference type="Pfam" id="PF00483"/>
    </source>
</evidence>
<dbReference type="InterPro" id="IPR005907">
    <property type="entry name" value="G1P_thy_trans_s"/>
</dbReference>
<evidence type="ECO:0000256" key="7">
    <source>
        <dbReference type="ARBA" id="ARBA00022842"/>
    </source>
</evidence>
<name>A0A382S6P7_9ZZZZ</name>
<comment type="cofactor">
    <cofactor evidence="1">
        <name>Mg(2+)</name>
        <dbReference type="ChEBI" id="CHEBI:18420"/>
    </cofactor>
</comment>
<dbReference type="PANTHER" id="PTHR43532">
    <property type="entry name" value="GLUCOSE-1-PHOSPHATE THYMIDYLYLTRANSFERASE"/>
    <property type="match status" value="1"/>
</dbReference>
<keyword evidence="7" id="KW-0460">Magnesium</keyword>
<evidence type="ECO:0000256" key="2">
    <source>
        <dbReference type="ARBA" id="ARBA00010480"/>
    </source>
</evidence>
<dbReference type="GO" id="GO:0008879">
    <property type="term" value="F:glucose-1-phosphate thymidylyltransferase activity"/>
    <property type="evidence" value="ECO:0007669"/>
    <property type="project" value="UniProtKB-EC"/>
</dbReference>
<comment type="similarity">
    <text evidence="2">Belongs to the glucose-1-phosphate thymidylyltransferase family.</text>
</comment>
<sequence>MLSDIRNILIIVKKGEKKIFQEVLGNGRDLGIQIKFEEQFKPKGIPEAFLIGEKFIKDNSVALILGDNFFYGQGLSEI</sequence>
<evidence type="ECO:0000256" key="5">
    <source>
        <dbReference type="ARBA" id="ARBA00022695"/>
    </source>
</evidence>
<dbReference type="GO" id="GO:0046872">
    <property type="term" value="F:metal ion binding"/>
    <property type="evidence" value="ECO:0007669"/>
    <property type="project" value="UniProtKB-KW"/>
</dbReference>
<evidence type="ECO:0000256" key="3">
    <source>
        <dbReference type="ARBA" id="ARBA00012461"/>
    </source>
</evidence>